<evidence type="ECO:0000313" key="1">
    <source>
        <dbReference type="EMBL" id="KAG5408696.1"/>
    </source>
</evidence>
<gene>
    <name evidence="1" type="primary">A02g501160.1_BraROA</name>
    <name evidence="1" type="ORF">IGI04_005015</name>
</gene>
<proteinExistence type="predicted"/>
<name>A0ABQ7NEV2_BRACM</name>
<comment type="caution">
    <text evidence="1">The sequence shown here is derived from an EMBL/GenBank/DDBJ whole genome shotgun (WGS) entry which is preliminary data.</text>
</comment>
<accession>A0ABQ7NEV2</accession>
<reference evidence="1 2" key="1">
    <citation type="submission" date="2021-03" db="EMBL/GenBank/DDBJ databases">
        <authorList>
            <person name="King G.J."/>
            <person name="Bancroft I."/>
            <person name="Baten A."/>
            <person name="Bloomfield J."/>
            <person name="Borpatragohain P."/>
            <person name="He Z."/>
            <person name="Irish N."/>
            <person name="Irwin J."/>
            <person name="Liu K."/>
            <person name="Mauleon R.P."/>
            <person name="Moore J."/>
            <person name="Morris R."/>
            <person name="Ostergaard L."/>
            <person name="Wang B."/>
            <person name="Wells R."/>
        </authorList>
    </citation>
    <scope>NUCLEOTIDE SEQUENCE [LARGE SCALE GENOMIC DNA]</scope>
    <source>
        <strain evidence="1">R-o-18</strain>
        <tissue evidence="1">Leaf</tissue>
    </source>
</reference>
<dbReference type="EMBL" id="JADBGQ010000002">
    <property type="protein sequence ID" value="KAG5408696.1"/>
    <property type="molecule type" value="Genomic_DNA"/>
</dbReference>
<evidence type="ECO:0000313" key="2">
    <source>
        <dbReference type="Proteomes" id="UP000823674"/>
    </source>
</evidence>
<keyword evidence="2" id="KW-1185">Reference proteome</keyword>
<protein>
    <submittedName>
        <fullName evidence="1">Uncharacterized protein</fullName>
    </submittedName>
</protein>
<organism evidence="1 2">
    <name type="scientific">Brassica rapa subsp. trilocularis</name>
    <dbReference type="NCBI Taxonomy" id="1813537"/>
    <lineage>
        <taxon>Eukaryota</taxon>
        <taxon>Viridiplantae</taxon>
        <taxon>Streptophyta</taxon>
        <taxon>Embryophyta</taxon>
        <taxon>Tracheophyta</taxon>
        <taxon>Spermatophyta</taxon>
        <taxon>Magnoliopsida</taxon>
        <taxon>eudicotyledons</taxon>
        <taxon>Gunneridae</taxon>
        <taxon>Pentapetalae</taxon>
        <taxon>rosids</taxon>
        <taxon>malvids</taxon>
        <taxon>Brassicales</taxon>
        <taxon>Brassicaceae</taxon>
        <taxon>Brassiceae</taxon>
        <taxon>Brassica</taxon>
    </lineage>
</organism>
<sequence length="94" mass="10527">MDEAKDTRRKPSPCIHRPKFYAGEILLGATVTSGELPGTVLLTTSQPSHVSIIGEHQPTVRDLIRQLTPQTQRRGFTLHPNTETKQAYAFHHRG</sequence>
<dbReference type="Proteomes" id="UP000823674">
    <property type="component" value="Chromosome A02"/>
</dbReference>